<dbReference type="PANTHER" id="PTHR20836:SF0">
    <property type="entry name" value="4-HYDROXY-TETRAHYDRODIPICOLINATE REDUCTASE 1, CHLOROPLASTIC-RELATED"/>
    <property type="match status" value="1"/>
</dbReference>
<organism evidence="2 3">
    <name type="scientific">Dyadobacter psychrophilus</name>
    <dbReference type="NCBI Taxonomy" id="651661"/>
    <lineage>
        <taxon>Bacteria</taxon>
        <taxon>Pseudomonadati</taxon>
        <taxon>Bacteroidota</taxon>
        <taxon>Cytophagia</taxon>
        <taxon>Cytophagales</taxon>
        <taxon>Spirosomataceae</taxon>
        <taxon>Dyadobacter</taxon>
    </lineage>
</organism>
<dbReference type="GO" id="GO:0008839">
    <property type="term" value="F:4-hydroxy-tetrahydrodipicolinate reductase"/>
    <property type="evidence" value="ECO:0007669"/>
    <property type="project" value="InterPro"/>
</dbReference>
<evidence type="ECO:0000259" key="1">
    <source>
        <dbReference type="Pfam" id="PF05173"/>
    </source>
</evidence>
<feature type="domain" description="Dihydrodipicolinate reductase C-terminal" evidence="1">
    <location>
        <begin position="99"/>
        <end position="208"/>
    </location>
</feature>
<dbReference type="InterPro" id="IPR022663">
    <property type="entry name" value="DapB_C"/>
</dbReference>
<sequence length="221" mass="24757">MRVFVVGSGKLANAMLSAKATFQSCELIPWESAFQHLTERGMILHCGSGRQIAECITFCQRTGSAFIELSTGLETEHFTPDFPLIICPNTSMLMLKTMVMLGQFGKHFKDYQISITESHQSAKQTEPGTAYNLAHSLGYPVEQIISVRDKETQSVEMGIPDDFLEKHAYHKIVIRDGNDALTIETKVLGHASYADGVRQIIDLVSNQTLENRRYNVLELMQ</sequence>
<accession>A0A1T5G841</accession>
<protein>
    <submittedName>
        <fullName evidence="2">Dihydrodipicolinate reductase, C-terminus</fullName>
    </submittedName>
</protein>
<dbReference type="GO" id="GO:0019877">
    <property type="term" value="P:diaminopimelate biosynthetic process"/>
    <property type="evidence" value="ECO:0007669"/>
    <property type="project" value="TreeGrafter"/>
</dbReference>
<dbReference type="AlphaFoldDB" id="A0A1T5G841"/>
<dbReference type="EMBL" id="FUZA01000005">
    <property type="protein sequence ID" value="SKC04566.1"/>
    <property type="molecule type" value="Genomic_DNA"/>
</dbReference>
<dbReference type="GO" id="GO:0009089">
    <property type="term" value="P:lysine biosynthetic process via diaminopimelate"/>
    <property type="evidence" value="ECO:0007669"/>
    <property type="project" value="InterPro"/>
</dbReference>
<dbReference type="InterPro" id="IPR023940">
    <property type="entry name" value="DHDPR_bac"/>
</dbReference>
<dbReference type="STRING" id="651661.SAMN05660293_03772"/>
<dbReference type="Pfam" id="PF05173">
    <property type="entry name" value="DapB_C"/>
    <property type="match status" value="1"/>
</dbReference>
<gene>
    <name evidence="2" type="ORF">SAMN05660293_03772</name>
</gene>
<dbReference type="RefSeq" id="WP_082216285.1">
    <property type="nucleotide sequence ID" value="NZ_FUZA01000005.1"/>
</dbReference>
<keyword evidence="3" id="KW-1185">Reference proteome</keyword>
<dbReference type="OrthoDB" id="6681907at2"/>
<name>A0A1T5G841_9BACT</name>
<dbReference type="Proteomes" id="UP000190897">
    <property type="component" value="Unassembled WGS sequence"/>
</dbReference>
<dbReference type="Gene3D" id="3.40.50.720">
    <property type="entry name" value="NAD(P)-binding Rossmann-like Domain"/>
    <property type="match status" value="1"/>
</dbReference>
<dbReference type="PANTHER" id="PTHR20836">
    <property type="entry name" value="DIHYDRODIPICOLINATE REDUCTASE"/>
    <property type="match status" value="1"/>
</dbReference>
<evidence type="ECO:0000313" key="2">
    <source>
        <dbReference type="EMBL" id="SKC04566.1"/>
    </source>
</evidence>
<dbReference type="Gene3D" id="3.30.360.10">
    <property type="entry name" value="Dihydrodipicolinate Reductase, domain 2"/>
    <property type="match status" value="1"/>
</dbReference>
<evidence type="ECO:0000313" key="3">
    <source>
        <dbReference type="Proteomes" id="UP000190897"/>
    </source>
</evidence>
<reference evidence="3" key="1">
    <citation type="submission" date="2017-02" db="EMBL/GenBank/DDBJ databases">
        <authorList>
            <person name="Varghese N."/>
            <person name="Submissions S."/>
        </authorList>
    </citation>
    <scope>NUCLEOTIDE SEQUENCE [LARGE SCALE GENOMIC DNA]</scope>
    <source>
        <strain evidence="3">DSM 22270</strain>
    </source>
</reference>
<proteinExistence type="predicted"/>